<keyword evidence="3" id="KW-1185">Reference proteome</keyword>
<reference evidence="2 3" key="1">
    <citation type="submission" date="2017-12" db="EMBL/GenBank/DDBJ databases">
        <title>Confluentibacter flavum sp. nov., isolated from the saline lake.</title>
        <authorList>
            <person name="Yu L."/>
        </authorList>
    </citation>
    <scope>NUCLEOTIDE SEQUENCE [LARGE SCALE GENOMIC DNA]</scope>
    <source>
        <strain evidence="2 3">3B</strain>
    </source>
</reference>
<gene>
    <name evidence="2" type="ORF">CSW08_06245</name>
</gene>
<comment type="caution">
    <text evidence="2">The sequence shown here is derived from an EMBL/GenBank/DDBJ whole genome shotgun (WGS) entry which is preliminary data.</text>
</comment>
<keyword evidence="1" id="KW-0732">Signal</keyword>
<accession>A0A2N3HL14</accession>
<dbReference type="OrthoDB" id="1122048at2"/>
<dbReference type="EMBL" id="PJEO01000017">
    <property type="protein sequence ID" value="PKQ45665.1"/>
    <property type="molecule type" value="Genomic_DNA"/>
</dbReference>
<organism evidence="2 3">
    <name type="scientific">Confluentibacter flavum</name>
    <dbReference type="NCBI Taxonomy" id="1909700"/>
    <lineage>
        <taxon>Bacteria</taxon>
        <taxon>Pseudomonadati</taxon>
        <taxon>Bacteroidota</taxon>
        <taxon>Flavobacteriia</taxon>
        <taxon>Flavobacteriales</taxon>
        <taxon>Flavobacteriaceae</taxon>
        <taxon>Confluentibacter</taxon>
    </lineage>
</organism>
<evidence type="ECO:0000313" key="3">
    <source>
        <dbReference type="Proteomes" id="UP000233435"/>
    </source>
</evidence>
<evidence type="ECO:0000256" key="1">
    <source>
        <dbReference type="SAM" id="SignalP"/>
    </source>
</evidence>
<sequence>MKKVIKNTKKGILMVAMLAASLSFANEGTPFFRLASNAKKTSLTLDYVKEGNTLYIKDSYGVKLYEELIKSNGHYVKGFDLTALPDGAYHFELDAEVQIKVIPFTVESNTIKFDTEMAKTIFKPTVRIKDDLVFVSKLALNNEPLKIEVYYEKLNSSELVLTETIKDTKNIQRVYKLTDDLKSGDYKIVFTTNGREFTKFINN</sequence>
<protein>
    <recommendedName>
        <fullName evidence="4">Secretion system C-terminal sorting domain-containing protein</fullName>
    </recommendedName>
</protein>
<dbReference type="RefSeq" id="WP_106659054.1">
    <property type="nucleotide sequence ID" value="NZ_PJEO01000017.1"/>
</dbReference>
<dbReference type="AlphaFoldDB" id="A0A2N3HL14"/>
<feature type="signal peptide" evidence="1">
    <location>
        <begin position="1"/>
        <end position="25"/>
    </location>
</feature>
<proteinExistence type="predicted"/>
<dbReference type="Proteomes" id="UP000233435">
    <property type="component" value="Unassembled WGS sequence"/>
</dbReference>
<evidence type="ECO:0000313" key="2">
    <source>
        <dbReference type="EMBL" id="PKQ45665.1"/>
    </source>
</evidence>
<name>A0A2N3HL14_9FLAO</name>
<feature type="chain" id="PRO_5014839821" description="Secretion system C-terminal sorting domain-containing protein" evidence="1">
    <location>
        <begin position="26"/>
        <end position="203"/>
    </location>
</feature>
<evidence type="ECO:0008006" key="4">
    <source>
        <dbReference type="Google" id="ProtNLM"/>
    </source>
</evidence>